<keyword evidence="4" id="KW-1185">Reference proteome</keyword>
<evidence type="ECO:0000313" key="3">
    <source>
        <dbReference type="EMBL" id="KAF0546377.1"/>
    </source>
</evidence>
<proteinExistence type="predicted"/>
<name>A0A8H4AZ41_GIGMA</name>
<accession>A0A8H4AZ41</accession>
<reference evidence="3 4" key="1">
    <citation type="journal article" date="2019" name="Environ. Microbiol.">
        <title>At the nexus of three kingdoms: the genome of the mycorrhizal fungus Gigaspora margarita provides insights into plant, endobacterial and fungal interactions.</title>
        <authorList>
            <person name="Venice F."/>
            <person name="Ghignone S."/>
            <person name="Salvioli di Fossalunga A."/>
            <person name="Amselem J."/>
            <person name="Novero M."/>
            <person name="Xianan X."/>
            <person name="Sedzielewska Toro K."/>
            <person name="Morin E."/>
            <person name="Lipzen A."/>
            <person name="Grigoriev I.V."/>
            <person name="Henrissat B."/>
            <person name="Martin F.M."/>
            <person name="Bonfante P."/>
        </authorList>
    </citation>
    <scope>NUCLEOTIDE SEQUENCE [LARGE SCALE GENOMIC DNA]</scope>
    <source>
        <strain evidence="3 4">BEG34</strain>
    </source>
</reference>
<feature type="region of interest" description="Disordered" evidence="1">
    <location>
        <begin position="20"/>
        <end position="39"/>
    </location>
</feature>
<evidence type="ECO:0000256" key="1">
    <source>
        <dbReference type="SAM" id="MobiDB-lite"/>
    </source>
</evidence>
<dbReference type="Proteomes" id="UP000439903">
    <property type="component" value="Unassembled WGS sequence"/>
</dbReference>
<dbReference type="Pfam" id="PF24541">
    <property type="entry name" value="Thioredox_PDIA6_C"/>
    <property type="match status" value="1"/>
</dbReference>
<sequence>MNCDSIFQFLDKYALPKTKLKEKAKEPESEPSDSEINEISTQSQFESKCLSKPIGLCVFSFLILEPEYLENQEIDQRFKLSDMFPNLMVLNPNRKVYRPLMGSFDEEGIEKFLNDIAKGHGSSYEYSFDVNIDKKIKKKDDEKKVVKKVDEKKADEKIEKKDDEKKTDDNEV</sequence>
<dbReference type="AlphaFoldDB" id="A0A8H4AZ41"/>
<comment type="caution">
    <text evidence="3">The sequence shown here is derived from an EMBL/GenBank/DDBJ whole genome shotgun (WGS) entry which is preliminary data.</text>
</comment>
<dbReference type="InterPro" id="IPR057305">
    <property type="entry name" value="Thioredox_PDIA6_C"/>
</dbReference>
<dbReference type="OrthoDB" id="427280at2759"/>
<organism evidence="3 4">
    <name type="scientific">Gigaspora margarita</name>
    <dbReference type="NCBI Taxonomy" id="4874"/>
    <lineage>
        <taxon>Eukaryota</taxon>
        <taxon>Fungi</taxon>
        <taxon>Fungi incertae sedis</taxon>
        <taxon>Mucoromycota</taxon>
        <taxon>Glomeromycotina</taxon>
        <taxon>Glomeromycetes</taxon>
        <taxon>Diversisporales</taxon>
        <taxon>Gigasporaceae</taxon>
        <taxon>Gigaspora</taxon>
    </lineage>
</organism>
<dbReference type="EMBL" id="WTPW01000111">
    <property type="protein sequence ID" value="KAF0546377.1"/>
    <property type="molecule type" value="Genomic_DNA"/>
</dbReference>
<evidence type="ECO:0000259" key="2">
    <source>
        <dbReference type="Pfam" id="PF24541"/>
    </source>
</evidence>
<gene>
    <name evidence="3" type="ORF">F8M41_001307</name>
</gene>
<feature type="domain" description="PDIA6-like C-terminal thioredoxin-like" evidence="2">
    <location>
        <begin position="59"/>
        <end position="121"/>
    </location>
</feature>
<protein>
    <submittedName>
        <fullName evidence="3">Thioredoxin-domain-containing protein</fullName>
    </submittedName>
</protein>
<evidence type="ECO:0000313" key="4">
    <source>
        <dbReference type="Proteomes" id="UP000439903"/>
    </source>
</evidence>